<dbReference type="Proteomes" id="UP000054477">
    <property type="component" value="Unassembled WGS sequence"/>
</dbReference>
<sequence>MVWYLQHTIHPKGHSIPTSRHQYFIMPHTFLQEWSHSTGIRRNSTGIHRNGTGIHRNGTGIHRNGTGI</sequence>
<keyword evidence="3" id="KW-1185">Reference proteome</keyword>
<accession>A0A0C9XF36</accession>
<protein>
    <submittedName>
        <fullName evidence="2">Unplaced genomic scaffold K443scaffold_244, whole genome shotgun sequence</fullName>
    </submittedName>
</protein>
<dbReference type="HOGENOM" id="CLU_2800943_0_0_1"/>
<proteinExistence type="predicted"/>
<evidence type="ECO:0000256" key="1">
    <source>
        <dbReference type="SAM" id="MobiDB-lite"/>
    </source>
</evidence>
<dbReference type="EMBL" id="KN838779">
    <property type="protein sequence ID" value="KIJ94777.1"/>
    <property type="molecule type" value="Genomic_DNA"/>
</dbReference>
<evidence type="ECO:0000313" key="2">
    <source>
        <dbReference type="EMBL" id="KIJ94777.1"/>
    </source>
</evidence>
<dbReference type="OrthoDB" id="3111656at2759"/>
<organism evidence="2 3">
    <name type="scientific">Laccaria amethystina LaAM-08-1</name>
    <dbReference type="NCBI Taxonomy" id="1095629"/>
    <lineage>
        <taxon>Eukaryota</taxon>
        <taxon>Fungi</taxon>
        <taxon>Dikarya</taxon>
        <taxon>Basidiomycota</taxon>
        <taxon>Agaricomycotina</taxon>
        <taxon>Agaricomycetes</taxon>
        <taxon>Agaricomycetidae</taxon>
        <taxon>Agaricales</taxon>
        <taxon>Agaricineae</taxon>
        <taxon>Hydnangiaceae</taxon>
        <taxon>Laccaria</taxon>
    </lineage>
</organism>
<evidence type="ECO:0000313" key="3">
    <source>
        <dbReference type="Proteomes" id="UP000054477"/>
    </source>
</evidence>
<dbReference type="AlphaFoldDB" id="A0A0C9XF36"/>
<reference evidence="3" key="2">
    <citation type="submission" date="2015-01" db="EMBL/GenBank/DDBJ databases">
        <title>Evolutionary Origins and Diversification of the Mycorrhizal Mutualists.</title>
        <authorList>
            <consortium name="DOE Joint Genome Institute"/>
            <consortium name="Mycorrhizal Genomics Consortium"/>
            <person name="Kohler A."/>
            <person name="Kuo A."/>
            <person name="Nagy L.G."/>
            <person name="Floudas D."/>
            <person name="Copeland A."/>
            <person name="Barry K.W."/>
            <person name="Cichocki N."/>
            <person name="Veneault-Fourrey C."/>
            <person name="LaButti K."/>
            <person name="Lindquist E.A."/>
            <person name="Lipzen A."/>
            <person name="Lundell T."/>
            <person name="Morin E."/>
            <person name="Murat C."/>
            <person name="Riley R."/>
            <person name="Ohm R."/>
            <person name="Sun H."/>
            <person name="Tunlid A."/>
            <person name="Henrissat B."/>
            <person name="Grigoriev I.V."/>
            <person name="Hibbett D.S."/>
            <person name="Martin F."/>
        </authorList>
    </citation>
    <scope>NUCLEOTIDE SEQUENCE [LARGE SCALE GENOMIC DNA]</scope>
    <source>
        <strain evidence="3">LaAM-08-1</strain>
    </source>
</reference>
<gene>
    <name evidence="2" type="ORF">K443DRAFT_109829</name>
</gene>
<name>A0A0C9XF36_9AGAR</name>
<feature type="region of interest" description="Disordered" evidence="1">
    <location>
        <begin position="45"/>
        <end position="68"/>
    </location>
</feature>
<reference evidence="2 3" key="1">
    <citation type="submission" date="2014-04" db="EMBL/GenBank/DDBJ databases">
        <authorList>
            <consortium name="DOE Joint Genome Institute"/>
            <person name="Kuo A."/>
            <person name="Kohler A."/>
            <person name="Nagy L.G."/>
            <person name="Floudas D."/>
            <person name="Copeland A."/>
            <person name="Barry K.W."/>
            <person name="Cichocki N."/>
            <person name="Veneault-Fourrey C."/>
            <person name="LaButti K."/>
            <person name="Lindquist E.A."/>
            <person name="Lipzen A."/>
            <person name="Lundell T."/>
            <person name="Morin E."/>
            <person name="Murat C."/>
            <person name="Sun H."/>
            <person name="Tunlid A."/>
            <person name="Henrissat B."/>
            <person name="Grigoriev I.V."/>
            <person name="Hibbett D.S."/>
            <person name="Martin F."/>
            <person name="Nordberg H.P."/>
            <person name="Cantor M.N."/>
            <person name="Hua S.X."/>
        </authorList>
    </citation>
    <scope>NUCLEOTIDE SEQUENCE [LARGE SCALE GENOMIC DNA]</scope>
    <source>
        <strain evidence="2 3">LaAM-08-1</strain>
    </source>
</reference>
<feature type="non-terminal residue" evidence="2">
    <location>
        <position position="68"/>
    </location>
</feature>